<keyword evidence="3" id="KW-1185">Reference proteome</keyword>
<comment type="caution">
    <text evidence="2">The sequence shown here is derived from an EMBL/GenBank/DDBJ whole genome shotgun (WGS) entry which is preliminary data.</text>
</comment>
<dbReference type="PANTHER" id="PTHR35373:SF3">
    <property type="entry name" value="ACTIVATOR OF HSP90 ATPASE HOMOLOG 1-LIKE PROTEIN"/>
    <property type="match status" value="1"/>
</dbReference>
<feature type="region of interest" description="Disordered" evidence="1">
    <location>
        <begin position="1"/>
        <end position="22"/>
    </location>
</feature>
<dbReference type="PANTHER" id="PTHR35373">
    <property type="entry name" value="PROTEIN CBG16894"/>
    <property type="match status" value="1"/>
</dbReference>
<feature type="non-terminal residue" evidence="2">
    <location>
        <position position="121"/>
    </location>
</feature>
<feature type="compositionally biased region" description="Low complexity" evidence="1">
    <location>
        <begin position="1"/>
        <end position="13"/>
    </location>
</feature>
<dbReference type="EMBL" id="BTRK01000006">
    <property type="protein sequence ID" value="GMR57439.1"/>
    <property type="molecule type" value="Genomic_DNA"/>
</dbReference>
<reference evidence="3" key="1">
    <citation type="submission" date="2022-10" db="EMBL/GenBank/DDBJ databases">
        <title>Genome assembly of Pristionchus species.</title>
        <authorList>
            <person name="Yoshida K."/>
            <person name="Sommer R.J."/>
        </authorList>
    </citation>
    <scope>NUCLEOTIDE SEQUENCE [LARGE SCALE GENOMIC DNA]</scope>
    <source>
        <strain evidence="3">RS5460</strain>
    </source>
</reference>
<dbReference type="Proteomes" id="UP001328107">
    <property type="component" value="Unassembled WGS sequence"/>
</dbReference>
<evidence type="ECO:0000313" key="3">
    <source>
        <dbReference type="Proteomes" id="UP001328107"/>
    </source>
</evidence>
<name>A0AAN5D6P8_9BILA</name>
<accession>A0AAN5D6P8</accession>
<dbReference type="AlphaFoldDB" id="A0AAN5D6P8"/>
<feature type="non-terminal residue" evidence="2">
    <location>
        <position position="1"/>
    </location>
</feature>
<sequence length="121" mass="13970">EISSASDSSSSTKSNEKKVKKKPLFEEEWSKIYPDELVIRSYYFPTAMNKSVLTKQIRGIYYRNVDFIPTIGDTKTWGMSLSPCWWACDMQRKWRANPIDAVHKGTAFYNVVVENGESTMK</sequence>
<evidence type="ECO:0000313" key="2">
    <source>
        <dbReference type="EMBL" id="GMR57439.1"/>
    </source>
</evidence>
<gene>
    <name evidence="2" type="ORF">PMAYCL1PPCAC_27634</name>
</gene>
<protein>
    <submittedName>
        <fullName evidence="2">Uncharacterized protein</fullName>
    </submittedName>
</protein>
<evidence type="ECO:0000256" key="1">
    <source>
        <dbReference type="SAM" id="MobiDB-lite"/>
    </source>
</evidence>
<proteinExistence type="predicted"/>
<organism evidence="2 3">
    <name type="scientific">Pristionchus mayeri</name>
    <dbReference type="NCBI Taxonomy" id="1317129"/>
    <lineage>
        <taxon>Eukaryota</taxon>
        <taxon>Metazoa</taxon>
        <taxon>Ecdysozoa</taxon>
        <taxon>Nematoda</taxon>
        <taxon>Chromadorea</taxon>
        <taxon>Rhabditida</taxon>
        <taxon>Rhabditina</taxon>
        <taxon>Diplogasteromorpha</taxon>
        <taxon>Diplogasteroidea</taxon>
        <taxon>Neodiplogasteridae</taxon>
        <taxon>Pristionchus</taxon>
    </lineage>
</organism>